<organism evidence="1 2">
    <name type="scientific">Litomosoides sigmodontis</name>
    <name type="common">Filarial nematode worm</name>
    <dbReference type="NCBI Taxonomy" id="42156"/>
    <lineage>
        <taxon>Eukaryota</taxon>
        <taxon>Metazoa</taxon>
        <taxon>Ecdysozoa</taxon>
        <taxon>Nematoda</taxon>
        <taxon>Chromadorea</taxon>
        <taxon>Rhabditida</taxon>
        <taxon>Spirurina</taxon>
        <taxon>Spiruromorpha</taxon>
        <taxon>Filarioidea</taxon>
        <taxon>Onchocercidae</taxon>
        <taxon>Litomosoides</taxon>
    </lineage>
</organism>
<dbReference type="AlphaFoldDB" id="A0A3P6UZG3"/>
<sequence length="89" mass="9876">MRSPISHAYLFCHCRPPPLSFTSTLLSSSALHLQKSRYELRECSHSVPSLVSCMTCSSNNVVLCALWVPKVKLEMGKGQCRARLMSCSS</sequence>
<evidence type="ECO:0000313" key="1">
    <source>
        <dbReference type="EMBL" id="VDK83624.1"/>
    </source>
</evidence>
<dbReference type="Proteomes" id="UP000277928">
    <property type="component" value="Unassembled WGS sequence"/>
</dbReference>
<evidence type="ECO:0000313" key="2">
    <source>
        <dbReference type="Proteomes" id="UP000277928"/>
    </source>
</evidence>
<proteinExistence type="predicted"/>
<accession>A0A3P6UZG3</accession>
<keyword evidence="2" id="KW-1185">Reference proteome</keyword>
<dbReference type="EMBL" id="UYRX01000542">
    <property type="protein sequence ID" value="VDK83624.1"/>
    <property type="molecule type" value="Genomic_DNA"/>
</dbReference>
<reference evidence="1 2" key="1">
    <citation type="submission" date="2018-08" db="EMBL/GenBank/DDBJ databases">
        <authorList>
            <person name="Laetsch R D."/>
            <person name="Stevens L."/>
            <person name="Kumar S."/>
            <person name="Blaxter L. M."/>
        </authorList>
    </citation>
    <scope>NUCLEOTIDE SEQUENCE [LARGE SCALE GENOMIC DNA]</scope>
</reference>
<name>A0A3P6UZG3_LITSI</name>
<gene>
    <name evidence="1" type="ORF">NLS_LOCUS6290</name>
</gene>
<protein>
    <submittedName>
        <fullName evidence="1">Uncharacterized protein</fullName>
    </submittedName>
</protein>